<organism evidence="1 2">
    <name type="scientific">Bradyrhizobium nitroreducens</name>
    <dbReference type="NCBI Taxonomy" id="709803"/>
    <lineage>
        <taxon>Bacteria</taxon>
        <taxon>Pseudomonadati</taxon>
        <taxon>Pseudomonadota</taxon>
        <taxon>Alphaproteobacteria</taxon>
        <taxon>Hyphomicrobiales</taxon>
        <taxon>Nitrobacteraceae</taxon>
        <taxon>Bradyrhizobium</taxon>
    </lineage>
</organism>
<dbReference type="EMBL" id="LFJC01000003">
    <property type="protein sequence ID" value="PIT02084.1"/>
    <property type="molecule type" value="Genomic_DNA"/>
</dbReference>
<comment type="caution">
    <text evidence="1">The sequence shown here is derived from an EMBL/GenBank/DDBJ whole genome shotgun (WGS) entry which is preliminary data.</text>
</comment>
<gene>
    <name evidence="1" type="ORF">TSA1_15940</name>
</gene>
<reference evidence="1 2" key="1">
    <citation type="submission" date="2015-06" db="EMBL/GenBank/DDBJ databases">
        <title>Comparative genome analysis of nirS-carrying Bradyrhizobium sp. strains.</title>
        <authorList>
            <person name="Ishii S."/>
            <person name="Jang J."/>
            <person name="Nishizawa T."/>
            <person name="Senoo K."/>
        </authorList>
    </citation>
    <scope>NUCLEOTIDE SEQUENCE [LARGE SCALE GENOMIC DNA]</scope>
    <source>
        <strain evidence="1 2">TSA1</strain>
    </source>
</reference>
<sequence>MAKLPTKAELDLTTLTGVFTVNKNPAAAWAAYSLARRHGLPMPDVIQAEVDRFARCIGKVAEQAMQTELGAPPIRFRAEELSQAWRSSCGDNPVGSLQGEWRDYKIFLAVYERVEGGMKVGAAQAAVAADKGVGVGIESIKKIWKRLKRDV</sequence>
<dbReference type="Proteomes" id="UP000228930">
    <property type="component" value="Unassembled WGS sequence"/>
</dbReference>
<dbReference type="AlphaFoldDB" id="A0A2M6UBU0"/>
<evidence type="ECO:0000313" key="1">
    <source>
        <dbReference type="EMBL" id="PIT02084.1"/>
    </source>
</evidence>
<protein>
    <submittedName>
        <fullName evidence="1">Uncharacterized protein</fullName>
    </submittedName>
</protein>
<evidence type="ECO:0000313" key="2">
    <source>
        <dbReference type="Proteomes" id="UP000228930"/>
    </source>
</evidence>
<dbReference type="RefSeq" id="WP_100177281.1">
    <property type="nucleotide sequence ID" value="NZ_LFJC01000003.1"/>
</dbReference>
<keyword evidence="2" id="KW-1185">Reference proteome</keyword>
<name>A0A2M6UBU0_9BRAD</name>
<proteinExistence type="predicted"/>
<accession>A0A2M6UBU0</accession>